<dbReference type="Proteomes" id="UP000316621">
    <property type="component" value="Chromosome 9"/>
</dbReference>
<name>A0A4Y7L402_PAPSO</name>
<dbReference type="STRING" id="3469.A0A4Y7L402"/>
<reference evidence="2 3" key="1">
    <citation type="journal article" date="2018" name="Science">
        <title>The opium poppy genome and morphinan production.</title>
        <authorList>
            <person name="Guo L."/>
            <person name="Winzer T."/>
            <person name="Yang X."/>
            <person name="Li Y."/>
            <person name="Ning Z."/>
            <person name="He Z."/>
            <person name="Teodor R."/>
            <person name="Lu Y."/>
            <person name="Bowser T.A."/>
            <person name="Graham I.A."/>
            <person name="Ye K."/>
        </authorList>
    </citation>
    <scope>NUCLEOTIDE SEQUENCE [LARGE SCALE GENOMIC DNA]</scope>
    <source>
        <strain evidence="3">cv. HN1</strain>
        <tissue evidence="2">Leaves</tissue>
    </source>
</reference>
<protein>
    <submittedName>
        <fullName evidence="2">Uncharacterized protein</fullName>
    </submittedName>
</protein>
<dbReference type="Gramene" id="RZC79370">
    <property type="protein sequence ID" value="RZC79370"/>
    <property type="gene ID" value="C5167_003593"/>
</dbReference>
<feature type="chain" id="PRO_5021464490" evidence="1">
    <location>
        <begin position="32"/>
        <end position="121"/>
    </location>
</feature>
<keyword evidence="1" id="KW-0732">Signal</keyword>
<feature type="signal peptide" evidence="1">
    <location>
        <begin position="1"/>
        <end position="31"/>
    </location>
</feature>
<dbReference type="GO" id="GO:0050482">
    <property type="term" value="P:arachidonate secretion"/>
    <property type="evidence" value="ECO:0007669"/>
    <property type="project" value="InterPro"/>
</dbReference>
<dbReference type="InterPro" id="IPR036444">
    <property type="entry name" value="PLipase_A2_dom_sf"/>
</dbReference>
<sequence length="121" mass="13236">MAAYKSCHQSLKFVLLVSSFVLYLSCTSVYALNVGVQTTGTGVSLMKQCSRKCESEFCSDDYLSEKCSQTFLNCMKNFKDIGGWTFKGNKCDVGEVVDIISLVIDAALLAGKVLHNLARSI</sequence>
<dbReference type="EMBL" id="CM010723">
    <property type="protein sequence ID" value="RZC79370.1"/>
    <property type="molecule type" value="Genomic_DNA"/>
</dbReference>
<dbReference type="Gene3D" id="1.20.90.10">
    <property type="entry name" value="Phospholipase A2 domain"/>
    <property type="match status" value="1"/>
</dbReference>
<gene>
    <name evidence="2" type="ORF">C5167_003593</name>
</gene>
<evidence type="ECO:0000313" key="2">
    <source>
        <dbReference type="EMBL" id="RZC79370.1"/>
    </source>
</evidence>
<dbReference type="GO" id="GO:0006644">
    <property type="term" value="P:phospholipid metabolic process"/>
    <property type="evidence" value="ECO:0007669"/>
    <property type="project" value="InterPro"/>
</dbReference>
<proteinExistence type="predicted"/>
<keyword evidence="3" id="KW-1185">Reference proteome</keyword>
<dbReference type="GO" id="GO:0004623">
    <property type="term" value="F:phospholipase A2 activity"/>
    <property type="evidence" value="ECO:0007669"/>
    <property type="project" value="InterPro"/>
</dbReference>
<accession>A0A4Y7L402</accession>
<organism evidence="2 3">
    <name type="scientific">Papaver somniferum</name>
    <name type="common">Opium poppy</name>
    <dbReference type="NCBI Taxonomy" id="3469"/>
    <lineage>
        <taxon>Eukaryota</taxon>
        <taxon>Viridiplantae</taxon>
        <taxon>Streptophyta</taxon>
        <taxon>Embryophyta</taxon>
        <taxon>Tracheophyta</taxon>
        <taxon>Spermatophyta</taxon>
        <taxon>Magnoliopsida</taxon>
        <taxon>Ranunculales</taxon>
        <taxon>Papaveraceae</taxon>
        <taxon>Papaveroideae</taxon>
        <taxon>Papaver</taxon>
    </lineage>
</organism>
<evidence type="ECO:0000313" key="3">
    <source>
        <dbReference type="Proteomes" id="UP000316621"/>
    </source>
</evidence>
<dbReference type="AlphaFoldDB" id="A0A4Y7L402"/>
<evidence type="ECO:0000256" key="1">
    <source>
        <dbReference type="SAM" id="SignalP"/>
    </source>
</evidence>